<keyword evidence="2" id="KW-1003">Cell membrane</keyword>
<dbReference type="PRINTS" id="PR00237">
    <property type="entry name" value="GPCRRHODOPSN"/>
</dbReference>
<comment type="caution">
    <text evidence="12">The sequence shown here is derived from an EMBL/GenBank/DDBJ whole genome shotgun (WGS) entry which is preliminary data.</text>
</comment>
<evidence type="ECO:0000256" key="10">
    <source>
        <dbReference type="SAM" id="Phobius"/>
    </source>
</evidence>
<feature type="transmembrane region" description="Helical" evidence="10">
    <location>
        <begin position="171"/>
        <end position="195"/>
    </location>
</feature>
<dbReference type="InterPro" id="IPR017452">
    <property type="entry name" value="GPCR_Rhodpsn_7TM"/>
</dbReference>
<dbReference type="CDD" id="cd00637">
    <property type="entry name" value="7tm_classA_rhodopsin-like"/>
    <property type="match status" value="1"/>
</dbReference>
<evidence type="ECO:0000256" key="1">
    <source>
        <dbReference type="ARBA" id="ARBA00004651"/>
    </source>
</evidence>
<feature type="transmembrane region" description="Helical" evidence="10">
    <location>
        <begin position="106"/>
        <end position="124"/>
    </location>
</feature>
<dbReference type="InterPro" id="IPR000276">
    <property type="entry name" value="GPCR_Rhodpsn"/>
</dbReference>
<feature type="domain" description="G-protein coupled receptors family 1 profile" evidence="11">
    <location>
        <begin position="46"/>
        <end position="270"/>
    </location>
</feature>
<evidence type="ECO:0000256" key="7">
    <source>
        <dbReference type="ARBA" id="ARBA00023170"/>
    </source>
</evidence>
<keyword evidence="8" id="KW-0325">Glycoprotein</keyword>
<dbReference type="Proteomes" id="UP001159427">
    <property type="component" value="Unassembled WGS sequence"/>
</dbReference>
<organism evidence="12 13">
    <name type="scientific">Porites evermanni</name>
    <dbReference type="NCBI Taxonomy" id="104178"/>
    <lineage>
        <taxon>Eukaryota</taxon>
        <taxon>Metazoa</taxon>
        <taxon>Cnidaria</taxon>
        <taxon>Anthozoa</taxon>
        <taxon>Hexacorallia</taxon>
        <taxon>Scleractinia</taxon>
        <taxon>Fungiina</taxon>
        <taxon>Poritidae</taxon>
        <taxon>Porites</taxon>
    </lineage>
</organism>
<feature type="transmembrane region" description="Helical" evidence="10">
    <location>
        <begin position="144"/>
        <end position="165"/>
    </location>
</feature>
<evidence type="ECO:0000256" key="5">
    <source>
        <dbReference type="ARBA" id="ARBA00023040"/>
    </source>
</evidence>
<keyword evidence="3 10" id="KW-0812">Transmembrane</keyword>
<dbReference type="SUPFAM" id="SSF81321">
    <property type="entry name" value="Family A G protein-coupled receptor-like"/>
    <property type="match status" value="1"/>
</dbReference>
<dbReference type="PANTHER" id="PTHR24246:SF27">
    <property type="entry name" value="ADENOSINE RECEPTOR, ISOFORM A"/>
    <property type="match status" value="1"/>
</dbReference>
<evidence type="ECO:0000256" key="4">
    <source>
        <dbReference type="ARBA" id="ARBA00022989"/>
    </source>
</evidence>
<gene>
    <name evidence="12" type="ORF">PEVE_00005077</name>
</gene>
<evidence type="ECO:0000256" key="2">
    <source>
        <dbReference type="ARBA" id="ARBA00022475"/>
    </source>
</evidence>
<keyword evidence="6 10" id="KW-0472">Membrane</keyword>
<feature type="transmembrane region" description="Helical" evidence="10">
    <location>
        <begin position="216"/>
        <end position="240"/>
    </location>
</feature>
<dbReference type="Pfam" id="PF00001">
    <property type="entry name" value="7tm_1"/>
    <property type="match status" value="2"/>
</dbReference>
<evidence type="ECO:0000256" key="6">
    <source>
        <dbReference type="ARBA" id="ARBA00023136"/>
    </source>
</evidence>
<keyword evidence="5" id="KW-0297">G-protein coupled receptor</keyword>
<dbReference type="PROSITE" id="PS50262">
    <property type="entry name" value="G_PROTEIN_RECEP_F1_2"/>
    <property type="match status" value="1"/>
</dbReference>
<evidence type="ECO:0000256" key="9">
    <source>
        <dbReference type="ARBA" id="ARBA00023224"/>
    </source>
</evidence>
<evidence type="ECO:0000256" key="8">
    <source>
        <dbReference type="ARBA" id="ARBA00023180"/>
    </source>
</evidence>
<protein>
    <recommendedName>
        <fullName evidence="11">G-protein coupled receptors family 1 profile domain-containing protein</fullName>
    </recommendedName>
</protein>
<feature type="transmembrane region" description="Helical" evidence="10">
    <location>
        <begin position="33"/>
        <end position="55"/>
    </location>
</feature>
<accession>A0ABN8LRV9</accession>
<evidence type="ECO:0000313" key="13">
    <source>
        <dbReference type="Proteomes" id="UP001159427"/>
    </source>
</evidence>
<keyword evidence="13" id="KW-1185">Reference proteome</keyword>
<evidence type="ECO:0000259" key="11">
    <source>
        <dbReference type="PROSITE" id="PS50262"/>
    </source>
</evidence>
<feature type="transmembrane region" description="Helical" evidence="10">
    <location>
        <begin position="67"/>
        <end position="86"/>
    </location>
</feature>
<keyword evidence="9" id="KW-0807">Transducer</keyword>
<dbReference type="EMBL" id="CALNXI010000132">
    <property type="protein sequence ID" value="CAH3019968.1"/>
    <property type="molecule type" value="Genomic_DNA"/>
</dbReference>
<comment type="subcellular location">
    <subcellularLocation>
        <location evidence="1">Cell membrane</location>
        <topology evidence="1">Multi-pass membrane protein</topology>
    </subcellularLocation>
</comment>
<evidence type="ECO:0000313" key="12">
    <source>
        <dbReference type="EMBL" id="CAH3019968.1"/>
    </source>
</evidence>
<proteinExistence type="predicted"/>
<keyword evidence="7" id="KW-0675">Receptor</keyword>
<name>A0ABN8LRV9_9CNID</name>
<dbReference type="PANTHER" id="PTHR24246">
    <property type="entry name" value="OLFACTORY RECEPTOR AND ADENOSINE RECEPTOR"/>
    <property type="match status" value="1"/>
</dbReference>
<sequence>MLWFFFLLFRSSNTMNATRANEHFQLFNTIPWMVVYICEATVILTENLITVYIFWNIRRRLRRASYLLINLAVADFTVGIALIFWLWDGIAAMKGRHLSYSVGEKIVTFDVTVVVASLLSLALISLERMCAILWPFRHRLSRKWYYVTSVGSVWTLAILNGVANINFNEQFSLFTVISSITSVVVISVAYFAIWIKTRRHNLPGKTSRSQEHDRRLAKTLCIVTGLSILFCLPSGITLALNNYTQNIHSFGFQITIVALYANSFLNPILYCFKMPEFKLALGKLFCRYFGNRLNFQENSLGVTNGVFLRSIEAVEAL</sequence>
<evidence type="ECO:0000256" key="3">
    <source>
        <dbReference type="ARBA" id="ARBA00022692"/>
    </source>
</evidence>
<feature type="transmembrane region" description="Helical" evidence="10">
    <location>
        <begin position="252"/>
        <end position="272"/>
    </location>
</feature>
<reference evidence="12 13" key="1">
    <citation type="submission" date="2022-05" db="EMBL/GenBank/DDBJ databases">
        <authorList>
            <consortium name="Genoscope - CEA"/>
            <person name="William W."/>
        </authorList>
    </citation>
    <scope>NUCLEOTIDE SEQUENCE [LARGE SCALE GENOMIC DNA]</scope>
</reference>
<dbReference type="Gene3D" id="1.20.1070.10">
    <property type="entry name" value="Rhodopsin 7-helix transmembrane proteins"/>
    <property type="match status" value="1"/>
</dbReference>
<keyword evidence="4 10" id="KW-1133">Transmembrane helix</keyword>